<protein>
    <submittedName>
        <fullName evidence="2">Twitching motility protein PilT</fullName>
    </submittedName>
</protein>
<dbReference type="Proteomes" id="UP000076609">
    <property type="component" value="Unassembled WGS sequence"/>
</dbReference>
<dbReference type="InterPro" id="IPR002716">
    <property type="entry name" value="PIN_dom"/>
</dbReference>
<dbReference type="SUPFAM" id="SSF88723">
    <property type="entry name" value="PIN domain-like"/>
    <property type="match status" value="1"/>
</dbReference>
<accession>A0ABR5YDN4</accession>
<evidence type="ECO:0000313" key="2">
    <source>
        <dbReference type="EMBL" id="KZE16293.1"/>
    </source>
</evidence>
<dbReference type="InterPro" id="IPR029060">
    <property type="entry name" value="PIN-like_dom_sf"/>
</dbReference>
<reference evidence="3" key="1">
    <citation type="submission" date="2016-01" db="EMBL/GenBank/DDBJ databases">
        <title>Draft genome of Chromobacterium sp. F49.</title>
        <authorList>
            <person name="Hong K.W."/>
        </authorList>
    </citation>
    <scope>NUCLEOTIDE SEQUENCE [LARGE SCALE GENOMIC DNA]</scope>
    <source>
        <strain evidence="3">CN3</strain>
    </source>
</reference>
<gene>
    <name evidence="2" type="ORF">AVT10_12415</name>
</gene>
<dbReference type="Pfam" id="PF01850">
    <property type="entry name" value="PIN"/>
    <property type="match status" value="1"/>
</dbReference>
<comment type="caution">
    <text evidence="2">The sequence shown here is derived from an EMBL/GenBank/DDBJ whole genome shotgun (WGS) entry which is preliminary data.</text>
</comment>
<sequence>MTLFVDASALVAMIAGEPEGGSMMDRVMHDADPIWSAMTEWETVLALCRSYRYPIERARQEVRDTAAAAALRRVDIGTEESKAALDAYDRYGKGRHEAKLNMGDCFAYACARTNNAELLYKGDDFARTDLR</sequence>
<organism evidence="2 3">
    <name type="scientific">Sphingomonas hankookensis</name>
    <dbReference type="NCBI Taxonomy" id="563996"/>
    <lineage>
        <taxon>Bacteria</taxon>
        <taxon>Pseudomonadati</taxon>
        <taxon>Pseudomonadota</taxon>
        <taxon>Alphaproteobacteria</taxon>
        <taxon>Sphingomonadales</taxon>
        <taxon>Sphingomonadaceae</taxon>
        <taxon>Sphingomonas</taxon>
    </lineage>
</organism>
<name>A0ABR5YDN4_9SPHN</name>
<evidence type="ECO:0000313" key="3">
    <source>
        <dbReference type="Proteomes" id="UP000076609"/>
    </source>
</evidence>
<proteinExistence type="predicted"/>
<keyword evidence="3" id="KW-1185">Reference proteome</keyword>
<dbReference type="RefSeq" id="WP_066689459.1">
    <property type="nucleotide sequence ID" value="NZ_CP117025.1"/>
</dbReference>
<evidence type="ECO:0000259" key="1">
    <source>
        <dbReference type="Pfam" id="PF01850"/>
    </source>
</evidence>
<feature type="domain" description="PIN" evidence="1">
    <location>
        <begin position="4"/>
        <end position="129"/>
    </location>
</feature>
<dbReference type="EMBL" id="LQQO01000008">
    <property type="protein sequence ID" value="KZE16293.1"/>
    <property type="molecule type" value="Genomic_DNA"/>
</dbReference>
<dbReference type="CDD" id="cd09871">
    <property type="entry name" value="PIN_MtVapC28-VapC30-like"/>
    <property type="match status" value="1"/>
</dbReference>
<dbReference type="Gene3D" id="3.40.50.1010">
    <property type="entry name" value="5'-nuclease"/>
    <property type="match status" value="1"/>
</dbReference>